<name>A0A0S4JJI9_BODSA</name>
<protein>
    <submittedName>
        <fullName evidence="3">Uncharacterized protein</fullName>
    </submittedName>
</protein>
<feature type="region of interest" description="Disordered" evidence="2">
    <location>
        <begin position="90"/>
        <end position="119"/>
    </location>
</feature>
<dbReference type="Proteomes" id="UP000051952">
    <property type="component" value="Unassembled WGS sequence"/>
</dbReference>
<evidence type="ECO:0000256" key="2">
    <source>
        <dbReference type="SAM" id="MobiDB-lite"/>
    </source>
</evidence>
<evidence type="ECO:0000256" key="1">
    <source>
        <dbReference type="SAM" id="Coils"/>
    </source>
</evidence>
<accession>A0A0S4JJI9</accession>
<feature type="coiled-coil region" evidence="1">
    <location>
        <begin position="53"/>
        <end position="80"/>
    </location>
</feature>
<feature type="compositionally biased region" description="Pro residues" evidence="2">
    <location>
        <begin position="104"/>
        <end position="119"/>
    </location>
</feature>
<evidence type="ECO:0000313" key="3">
    <source>
        <dbReference type="EMBL" id="CUG90356.1"/>
    </source>
</evidence>
<reference evidence="4" key="1">
    <citation type="submission" date="2015-09" db="EMBL/GenBank/DDBJ databases">
        <authorList>
            <consortium name="Pathogen Informatics"/>
        </authorList>
    </citation>
    <scope>NUCLEOTIDE SEQUENCE [LARGE SCALE GENOMIC DNA]</scope>
    <source>
        <strain evidence="4">Lake Konstanz</strain>
    </source>
</reference>
<dbReference type="EMBL" id="CYKH01001815">
    <property type="protein sequence ID" value="CUG90356.1"/>
    <property type="molecule type" value="Genomic_DNA"/>
</dbReference>
<feature type="region of interest" description="Disordered" evidence="2">
    <location>
        <begin position="232"/>
        <end position="261"/>
    </location>
</feature>
<organism evidence="3 4">
    <name type="scientific">Bodo saltans</name>
    <name type="common">Flagellated protozoan</name>
    <dbReference type="NCBI Taxonomy" id="75058"/>
    <lineage>
        <taxon>Eukaryota</taxon>
        <taxon>Discoba</taxon>
        <taxon>Euglenozoa</taxon>
        <taxon>Kinetoplastea</taxon>
        <taxon>Metakinetoplastina</taxon>
        <taxon>Eubodonida</taxon>
        <taxon>Bodonidae</taxon>
        <taxon>Bodo</taxon>
    </lineage>
</organism>
<dbReference type="AlphaFoldDB" id="A0A0S4JJI9"/>
<dbReference type="VEuPathDB" id="TriTrypDB:BSAL_26300"/>
<evidence type="ECO:0000313" key="4">
    <source>
        <dbReference type="Proteomes" id="UP000051952"/>
    </source>
</evidence>
<sequence length="342" mass="38018">MGTTLAELEVAFQKQQSGSDKEDDPTEHVQKRVLLETGLATLNEHLAQGRTLMTKKMMELDKLRSTIEGLEVELKEAKLVKMKPPVVVEEPIASPERKQSIRSPAPPSPPPRMATPPPDPRIGELEISIKQALTKQDGFRRKKENINERIDQLGKQKVMLQDKQRERKAKSDEEEAALLRTSSNVTVSHDGGLNAMLVDGSIPELKAFLSKMKEQNAQYESENQTLRAKLEAMTQSAADAKRQAANSGLPSQQSSSGVDWRTKALQDEVDAREARISALRSELKRTHLLEAKIQSAKESIKTLTQSAELRQTQAVQMAKADMDWTSSVTLARKASSGRNAFF</sequence>
<feature type="compositionally biased region" description="Polar residues" evidence="2">
    <location>
        <begin position="244"/>
        <end position="257"/>
    </location>
</feature>
<gene>
    <name evidence="3" type="ORF">BSAL_26300</name>
</gene>
<keyword evidence="4" id="KW-1185">Reference proteome</keyword>
<keyword evidence="1" id="KW-0175">Coiled coil</keyword>
<proteinExistence type="predicted"/>